<proteinExistence type="predicted"/>
<feature type="compositionally biased region" description="Low complexity" evidence="1">
    <location>
        <begin position="257"/>
        <end position="275"/>
    </location>
</feature>
<dbReference type="EMBL" id="BPVZ01000019">
    <property type="protein sequence ID" value="GKV02590.1"/>
    <property type="molecule type" value="Genomic_DNA"/>
</dbReference>
<evidence type="ECO:0000313" key="2">
    <source>
        <dbReference type="EMBL" id="GKV02590.1"/>
    </source>
</evidence>
<dbReference type="Proteomes" id="UP001054252">
    <property type="component" value="Unassembled WGS sequence"/>
</dbReference>
<protein>
    <submittedName>
        <fullName evidence="2">Uncharacterized protein</fullName>
    </submittedName>
</protein>
<organism evidence="2 3">
    <name type="scientific">Rubroshorea leprosula</name>
    <dbReference type="NCBI Taxonomy" id="152421"/>
    <lineage>
        <taxon>Eukaryota</taxon>
        <taxon>Viridiplantae</taxon>
        <taxon>Streptophyta</taxon>
        <taxon>Embryophyta</taxon>
        <taxon>Tracheophyta</taxon>
        <taxon>Spermatophyta</taxon>
        <taxon>Magnoliopsida</taxon>
        <taxon>eudicotyledons</taxon>
        <taxon>Gunneridae</taxon>
        <taxon>Pentapetalae</taxon>
        <taxon>rosids</taxon>
        <taxon>malvids</taxon>
        <taxon>Malvales</taxon>
        <taxon>Dipterocarpaceae</taxon>
        <taxon>Rubroshorea</taxon>
    </lineage>
</organism>
<comment type="caution">
    <text evidence="2">The sequence shown here is derived from an EMBL/GenBank/DDBJ whole genome shotgun (WGS) entry which is preliminary data.</text>
</comment>
<keyword evidence="3" id="KW-1185">Reference proteome</keyword>
<evidence type="ECO:0000256" key="1">
    <source>
        <dbReference type="SAM" id="MobiDB-lite"/>
    </source>
</evidence>
<accession>A0AAV5IQC2</accession>
<name>A0AAV5IQC2_9ROSI</name>
<dbReference type="AlphaFoldDB" id="A0AAV5IQC2"/>
<evidence type="ECO:0000313" key="3">
    <source>
        <dbReference type="Proteomes" id="UP001054252"/>
    </source>
</evidence>
<feature type="region of interest" description="Disordered" evidence="1">
    <location>
        <begin position="256"/>
        <end position="275"/>
    </location>
</feature>
<sequence>MKTFQTSLPLFDHPIITRSVNSIVTPRSFDRYLLDHSIVTRSVNPIVTPSVIRPLPTRSFDRYSFGYSIVTRSVTRSLLVRLSDRYPLVIRPLPARSSNRYSFGQSDRYLLSHSTVTYLSIRSLFVRLSDRYPFGHSTVTCSIIRSLPSVIRPLLARSFDRYSFGHPIVTPRSFGRYLLDHSIVTRLLNRYCSSLLGRLTVAIHLARSFDRSYPSCSNISSPHTQTSRQPYAHARACAPRPTPCVPRTCLAPDRLHSAPAHPSHHAPYAPAAAPNQPLPSAAPNPRCLHACTLRRTHVACTPALCASNHALCSLQYLPENLHHY</sequence>
<gene>
    <name evidence="2" type="ORF">SLEP1_g15011</name>
</gene>
<reference evidence="2 3" key="1">
    <citation type="journal article" date="2021" name="Commun. Biol.">
        <title>The genome of Shorea leprosula (Dipterocarpaceae) highlights the ecological relevance of drought in aseasonal tropical rainforests.</title>
        <authorList>
            <person name="Ng K.K.S."/>
            <person name="Kobayashi M.J."/>
            <person name="Fawcett J.A."/>
            <person name="Hatakeyama M."/>
            <person name="Paape T."/>
            <person name="Ng C.H."/>
            <person name="Ang C.C."/>
            <person name="Tnah L.H."/>
            <person name="Lee C.T."/>
            <person name="Nishiyama T."/>
            <person name="Sese J."/>
            <person name="O'Brien M.J."/>
            <person name="Copetti D."/>
            <person name="Mohd Noor M.I."/>
            <person name="Ong R.C."/>
            <person name="Putra M."/>
            <person name="Sireger I.Z."/>
            <person name="Indrioko S."/>
            <person name="Kosugi Y."/>
            <person name="Izuno A."/>
            <person name="Isagi Y."/>
            <person name="Lee S.L."/>
            <person name="Shimizu K.K."/>
        </authorList>
    </citation>
    <scope>NUCLEOTIDE SEQUENCE [LARGE SCALE GENOMIC DNA]</scope>
    <source>
        <strain evidence="2">214</strain>
    </source>
</reference>